<dbReference type="InterPro" id="IPR036390">
    <property type="entry name" value="WH_DNA-bd_sf"/>
</dbReference>
<dbReference type="PANTHER" id="PTHR43537">
    <property type="entry name" value="TRANSCRIPTIONAL REGULATOR, GNTR FAMILY"/>
    <property type="match status" value="1"/>
</dbReference>
<dbReference type="GO" id="GO:0003677">
    <property type="term" value="F:DNA binding"/>
    <property type="evidence" value="ECO:0007669"/>
    <property type="project" value="UniProtKB-KW"/>
</dbReference>
<evidence type="ECO:0000256" key="2">
    <source>
        <dbReference type="ARBA" id="ARBA00023125"/>
    </source>
</evidence>
<dbReference type="Pfam" id="PF07729">
    <property type="entry name" value="FCD"/>
    <property type="match status" value="1"/>
</dbReference>
<sequence length="302" mass="35345">MKTDTVFKKAFNRTLDFIAQGEIEDPLPSENELRRRLGVSRTTIRKVLKELVCRDIVSTARSRAEERQIRPTDYFPDVETMSRNLHVEQQFMEWMLRGDTKPGTLINELDLARQFGVATSGIREFLIRFSRFGLLEKRPNSGWIFEGFTEDFALELFEIRVMFELRSARLFARQPDQSPLWAKLEALKRAHLDLLSEIEHRFHDFSSLDNRFHRLVNEASPNRFINDFYDIITFIFHYHYQWNKRDEKQRNHAALIEHLAYIDALLSHDPIGVELAATAHLSSAKETLMRSLVTMGRTDGSA</sequence>
<dbReference type="RefSeq" id="WP_112098691.1">
    <property type="nucleotide sequence ID" value="NZ_QMBP01000008.1"/>
</dbReference>
<dbReference type="OrthoDB" id="9799812at2"/>
<accession>A0A330HMG0</accession>
<dbReference type="SUPFAM" id="SSF48008">
    <property type="entry name" value="GntR ligand-binding domain-like"/>
    <property type="match status" value="1"/>
</dbReference>
<dbReference type="SUPFAM" id="SSF46785">
    <property type="entry name" value="Winged helix' DNA-binding domain"/>
    <property type="match status" value="2"/>
</dbReference>
<evidence type="ECO:0000313" key="5">
    <source>
        <dbReference type="EMBL" id="RAZ89373.1"/>
    </source>
</evidence>
<evidence type="ECO:0000256" key="1">
    <source>
        <dbReference type="ARBA" id="ARBA00023015"/>
    </source>
</evidence>
<dbReference type="Proteomes" id="UP000251558">
    <property type="component" value="Unassembled WGS sequence"/>
</dbReference>
<gene>
    <name evidence="5" type="ORF">DPM33_17460</name>
</gene>
<dbReference type="SMART" id="SM00345">
    <property type="entry name" value="HTH_GNTR"/>
    <property type="match status" value="2"/>
</dbReference>
<dbReference type="AlphaFoldDB" id="A0A330HMG0"/>
<dbReference type="EMBL" id="QMBP01000008">
    <property type="protein sequence ID" value="RAZ89373.1"/>
    <property type="molecule type" value="Genomic_DNA"/>
</dbReference>
<reference evidence="6" key="1">
    <citation type="submission" date="2018-06" db="EMBL/GenBank/DDBJ databases">
        <authorList>
            <person name="Helene L.C."/>
            <person name="Dall'Agnol R."/>
            <person name="Delamuta J.R."/>
            <person name="Hungria M."/>
        </authorList>
    </citation>
    <scope>NUCLEOTIDE SEQUENCE [LARGE SCALE GENOMIC DNA]</scope>
    <source>
        <strain evidence="6">AC99b</strain>
    </source>
</reference>
<evidence type="ECO:0000313" key="6">
    <source>
        <dbReference type="Proteomes" id="UP000251558"/>
    </source>
</evidence>
<proteinExistence type="predicted"/>
<reference evidence="5 6" key="2">
    <citation type="submission" date="2018-07" db="EMBL/GenBank/DDBJ databases">
        <title>Diversity of Mesorhizobium strains in Brazil.</title>
        <authorList>
            <person name="Helene L.C.F."/>
            <person name="Dall'Agnol R."/>
            <person name="Delamuta J.R.M."/>
            <person name="Hungria M."/>
        </authorList>
    </citation>
    <scope>NUCLEOTIDE SEQUENCE [LARGE SCALE GENOMIC DNA]</scope>
    <source>
        <strain evidence="5 6">AC99b</strain>
    </source>
</reference>
<dbReference type="Gene3D" id="1.10.10.10">
    <property type="entry name" value="Winged helix-like DNA-binding domain superfamily/Winged helix DNA-binding domain"/>
    <property type="match status" value="2"/>
</dbReference>
<dbReference type="PROSITE" id="PS50949">
    <property type="entry name" value="HTH_GNTR"/>
    <property type="match status" value="1"/>
</dbReference>
<feature type="domain" description="HTH gntR-type" evidence="4">
    <location>
        <begin position="81"/>
        <end position="148"/>
    </location>
</feature>
<protein>
    <submittedName>
        <fullName evidence="5">GntR family transcriptional regulator</fullName>
    </submittedName>
</protein>
<evidence type="ECO:0000256" key="3">
    <source>
        <dbReference type="ARBA" id="ARBA00023163"/>
    </source>
</evidence>
<evidence type="ECO:0000259" key="4">
    <source>
        <dbReference type="PROSITE" id="PS50949"/>
    </source>
</evidence>
<dbReference type="SMART" id="SM00895">
    <property type="entry name" value="FCD"/>
    <property type="match status" value="1"/>
</dbReference>
<dbReference type="Gene3D" id="1.20.120.530">
    <property type="entry name" value="GntR ligand-binding domain-like"/>
    <property type="match status" value="1"/>
</dbReference>
<organism evidence="5 6">
    <name type="scientific">Mesorhizobium hawassense</name>
    <dbReference type="NCBI Taxonomy" id="1209954"/>
    <lineage>
        <taxon>Bacteria</taxon>
        <taxon>Pseudomonadati</taxon>
        <taxon>Pseudomonadota</taxon>
        <taxon>Alphaproteobacteria</taxon>
        <taxon>Hyphomicrobiales</taxon>
        <taxon>Phyllobacteriaceae</taxon>
        <taxon>Mesorhizobium</taxon>
    </lineage>
</organism>
<dbReference type="PRINTS" id="PR00035">
    <property type="entry name" value="HTHGNTR"/>
</dbReference>
<dbReference type="InterPro" id="IPR008920">
    <property type="entry name" value="TF_FadR/GntR_C"/>
</dbReference>
<comment type="caution">
    <text evidence="5">The sequence shown here is derived from an EMBL/GenBank/DDBJ whole genome shotgun (WGS) entry which is preliminary data.</text>
</comment>
<dbReference type="InterPro" id="IPR011711">
    <property type="entry name" value="GntR_C"/>
</dbReference>
<dbReference type="GO" id="GO:0003700">
    <property type="term" value="F:DNA-binding transcription factor activity"/>
    <property type="evidence" value="ECO:0007669"/>
    <property type="project" value="InterPro"/>
</dbReference>
<dbReference type="PANTHER" id="PTHR43537:SF51">
    <property type="entry name" value="HTH-TYPE TRANSCRIPTIONAL REGULATOR LGOR-RELATED"/>
    <property type="match status" value="1"/>
</dbReference>
<keyword evidence="2" id="KW-0238">DNA-binding</keyword>
<dbReference type="InterPro" id="IPR036388">
    <property type="entry name" value="WH-like_DNA-bd_sf"/>
</dbReference>
<keyword evidence="6" id="KW-1185">Reference proteome</keyword>
<name>A0A330HMG0_9HYPH</name>
<dbReference type="InterPro" id="IPR000524">
    <property type="entry name" value="Tscrpt_reg_HTH_GntR"/>
</dbReference>
<dbReference type="Pfam" id="PF00392">
    <property type="entry name" value="GntR"/>
    <property type="match status" value="2"/>
</dbReference>
<keyword evidence="3" id="KW-0804">Transcription</keyword>
<keyword evidence="1" id="KW-0805">Transcription regulation</keyword>